<name>A0AAV3ZL13_9GAST</name>
<accession>A0AAV3ZL13</accession>
<sequence length="98" mass="11472">MWQTLVNSCGGQVYHWTLDTDHYRHSTASSLTYPPLSYPHTPYPTPNLQRRGCEIKDSWKSIRNSRFMIIFLLNDLYGHRQRLAQNEITSFNPDVTVS</sequence>
<evidence type="ECO:0000313" key="1">
    <source>
        <dbReference type="EMBL" id="GFN95276.1"/>
    </source>
</evidence>
<proteinExistence type="predicted"/>
<reference evidence="1 2" key="1">
    <citation type="journal article" date="2021" name="Elife">
        <title>Chloroplast acquisition without the gene transfer in kleptoplastic sea slugs, Plakobranchus ocellatus.</title>
        <authorList>
            <person name="Maeda T."/>
            <person name="Takahashi S."/>
            <person name="Yoshida T."/>
            <person name="Shimamura S."/>
            <person name="Takaki Y."/>
            <person name="Nagai Y."/>
            <person name="Toyoda A."/>
            <person name="Suzuki Y."/>
            <person name="Arimoto A."/>
            <person name="Ishii H."/>
            <person name="Satoh N."/>
            <person name="Nishiyama T."/>
            <person name="Hasebe M."/>
            <person name="Maruyama T."/>
            <person name="Minagawa J."/>
            <person name="Obokata J."/>
            <person name="Shigenobu S."/>
        </authorList>
    </citation>
    <scope>NUCLEOTIDE SEQUENCE [LARGE SCALE GENOMIC DNA]</scope>
</reference>
<protein>
    <submittedName>
        <fullName evidence="1">Uncharacterized protein</fullName>
    </submittedName>
</protein>
<comment type="caution">
    <text evidence="1">The sequence shown here is derived from an EMBL/GenBank/DDBJ whole genome shotgun (WGS) entry which is preliminary data.</text>
</comment>
<dbReference type="AlphaFoldDB" id="A0AAV3ZL13"/>
<dbReference type="Proteomes" id="UP000735302">
    <property type="component" value="Unassembled WGS sequence"/>
</dbReference>
<evidence type="ECO:0000313" key="2">
    <source>
        <dbReference type="Proteomes" id="UP000735302"/>
    </source>
</evidence>
<gene>
    <name evidence="1" type="ORF">PoB_002178200</name>
</gene>
<keyword evidence="2" id="KW-1185">Reference proteome</keyword>
<dbReference type="EMBL" id="BLXT01002485">
    <property type="protein sequence ID" value="GFN95276.1"/>
    <property type="molecule type" value="Genomic_DNA"/>
</dbReference>
<organism evidence="1 2">
    <name type="scientific">Plakobranchus ocellatus</name>
    <dbReference type="NCBI Taxonomy" id="259542"/>
    <lineage>
        <taxon>Eukaryota</taxon>
        <taxon>Metazoa</taxon>
        <taxon>Spiralia</taxon>
        <taxon>Lophotrochozoa</taxon>
        <taxon>Mollusca</taxon>
        <taxon>Gastropoda</taxon>
        <taxon>Heterobranchia</taxon>
        <taxon>Euthyneura</taxon>
        <taxon>Panpulmonata</taxon>
        <taxon>Sacoglossa</taxon>
        <taxon>Placobranchoidea</taxon>
        <taxon>Plakobranchidae</taxon>
        <taxon>Plakobranchus</taxon>
    </lineage>
</organism>